<evidence type="ECO:0000259" key="9">
    <source>
        <dbReference type="Pfam" id="PF00999"/>
    </source>
</evidence>
<feature type="transmembrane region" description="Helical" evidence="8">
    <location>
        <begin position="178"/>
        <end position="197"/>
    </location>
</feature>
<dbReference type="InterPro" id="IPR006153">
    <property type="entry name" value="Cation/H_exchanger_TM"/>
</dbReference>
<feature type="transmembrane region" description="Helical" evidence="8">
    <location>
        <begin position="102"/>
        <end position="123"/>
    </location>
</feature>
<feature type="transmembrane region" description="Helical" evidence="8">
    <location>
        <begin position="315"/>
        <end position="338"/>
    </location>
</feature>
<evidence type="ECO:0000256" key="7">
    <source>
        <dbReference type="SAM" id="MobiDB-lite"/>
    </source>
</evidence>
<evidence type="ECO:0000256" key="2">
    <source>
        <dbReference type="ARBA" id="ARBA00022448"/>
    </source>
</evidence>
<dbReference type="Gene3D" id="1.20.1530.20">
    <property type="match status" value="1"/>
</dbReference>
<evidence type="ECO:0000313" key="11">
    <source>
        <dbReference type="Proteomes" id="UP000037020"/>
    </source>
</evidence>
<feature type="domain" description="Cation/H+ exchanger transmembrane" evidence="9">
    <location>
        <begin position="17"/>
        <end position="397"/>
    </location>
</feature>
<feature type="transmembrane region" description="Helical" evidence="8">
    <location>
        <begin position="203"/>
        <end position="221"/>
    </location>
</feature>
<feature type="transmembrane region" description="Helical" evidence="8">
    <location>
        <begin position="237"/>
        <end position="253"/>
    </location>
</feature>
<feature type="transmembrane region" description="Helical" evidence="8">
    <location>
        <begin position="37"/>
        <end position="58"/>
    </location>
</feature>
<evidence type="ECO:0000256" key="1">
    <source>
        <dbReference type="ARBA" id="ARBA00004141"/>
    </source>
</evidence>
<comment type="caution">
    <text evidence="10">The sequence shown here is derived from an EMBL/GenBank/DDBJ whole genome shotgun (WGS) entry which is preliminary data.</text>
</comment>
<keyword evidence="2" id="KW-0813">Transport</keyword>
<name>A0ABR5IR96_9ACTN</name>
<evidence type="ECO:0000313" key="10">
    <source>
        <dbReference type="EMBL" id="KOG42802.1"/>
    </source>
</evidence>
<keyword evidence="6 8" id="KW-0472">Membrane</keyword>
<keyword evidence="11" id="KW-1185">Reference proteome</keyword>
<sequence length="431" mass="44561">MSTTELGPVFFLATVVILVTCRVVARALRALGQPPVVGEMVAGVVLGPSVLGLLAPGVEETLFPQELRPVLFVAGQIGLVIFMFQTGYEFRTDRIRAVARPAAAVSTAGILVPLALGMALTFATHDAVDVYPADIPVGVSALFVGVTIAITAFPMLARIITERGLVGTRFGSLSLASGALDDVVAWVLLAAVLGMAGDGAGPFAIAVGGGVGLVAVLAVLVRKGGRMTALADRRSDDDLLLITVIVLFIAAWYTDRIGLYAVFGAFSLGVVFPRSASVDRTVEAVAPISRIVFLPLFFTYSGLNTDFALLAQPSLLLFAAGCVAVSIVGKLGACWLAARAVGEPPGVALRVGTLMNARGLMQLIAINIGLAAGIVTPSMFAVLVVVALVTTVMATPLLSLWDRLDARRADRAPGPPDPRPLTATGEGAGPR</sequence>
<keyword evidence="3 8" id="KW-0812">Transmembrane</keyword>
<dbReference type="InterPro" id="IPR050794">
    <property type="entry name" value="CPA2_transporter"/>
</dbReference>
<comment type="subcellular location">
    <subcellularLocation>
        <location evidence="1">Membrane</location>
        <topology evidence="1">Multi-pass membrane protein</topology>
    </subcellularLocation>
</comment>
<dbReference type="EMBL" id="LGUT01004637">
    <property type="protein sequence ID" value="KOG42802.1"/>
    <property type="molecule type" value="Genomic_DNA"/>
</dbReference>
<evidence type="ECO:0000256" key="6">
    <source>
        <dbReference type="ARBA" id="ARBA00023136"/>
    </source>
</evidence>
<protein>
    <submittedName>
        <fullName evidence="10">Cation:proton antiporter</fullName>
    </submittedName>
</protein>
<organism evidence="10 11">
    <name type="scientific">Streptomyces varsoviensis</name>
    <dbReference type="NCBI Taxonomy" id="67373"/>
    <lineage>
        <taxon>Bacteria</taxon>
        <taxon>Bacillati</taxon>
        <taxon>Actinomycetota</taxon>
        <taxon>Actinomycetes</taxon>
        <taxon>Kitasatosporales</taxon>
        <taxon>Streptomycetaceae</taxon>
        <taxon>Streptomyces</taxon>
    </lineage>
</organism>
<keyword evidence="5" id="KW-0406">Ion transport</keyword>
<evidence type="ECO:0000256" key="5">
    <source>
        <dbReference type="ARBA" id="ARBA00023065"/>
    </source>
</evidence>
<feature type="transmembrane region" description="Helical" evidence="8">
    <location>
        <begin position="381"/>
        <end position="401"/>
    </location>
</feature>
<dbReference type="InterPro" id="IPR038770">
    <property type="entry name" value="Na+/solute_symporter_sf"/>
</dbReference>
<reference evidence="10 11" key="1">
    <citation type="submission" date="2015-07" db="EMBL/GenBank/DDBJ databases">
        <authorList>
            <person name="Ju K.-S."/>
            <person name="Doroghazi J.R."/>
            <person name="Metcalf W.W."/>
        </authorList>
    </citation>
    <scope>NUCLEOTIDE SEQUENCE [LARGE SCALE GENOMIC DNA]</scope>
    <source>
        <strain evidence="10 11">NRRL B-3589</strain>
    </source>
</reference>
<dbReference type="PANTHER" id="PTHR32468">
    <property type="entry name" value="CATION/H + ANTIPORTER"/>
    <property type="match status" value="1"/>
</dbReference>
<feature type="transmembrane region" description="Helical" evidence="8">
    <location>
        <begin position="359"/>
        <end position="375"/>
    </location>
</feature>
<keyword evidence="4 8" id="KW-1133">Transmembrane helix</keyword>
<dbReference type="RefSeq" id="WP_030880318.1">
    <property type="nucleotide sequence ID" value="NZ_JBEZAH010000003.1"/>
</dbReference>
<feature type="region of interest" description="Disordered" evidence="7">
    <location>
        <begin position="409"/>
        <end position="431"/>
    </location>
</feature>
<proteinExistence type="predicted"/>
<dbReference type="Pfam" id="PF00999">
    <property type="entry name" value="Na_H_Exchanger"/>
    <property type="match status" value="1"/>
</dbReference>
<feature type="transmembrane region" description="Helical" evidence="8">
    <location>
        <begin position="6"/>
        <end position="25"/>
    </location>
</feature>
<gene>
    <name evidence="10" type="ORF">ADK38_46550</name>
</gene>
<evidence type="ECO:0000256" key="3">
    <source>
        <dbReference type="ARBA" id="ARBA00022692"/>
    </source>
</evidence>
<dbReference type="Proteomes" id="UP000037020">
    <property type="component" value="Unassembled WGS sequence"/>
</dbReference>
<evidence type="ECO:0000256" key="8">
    <source>
        <dbReference type="SAM" id="Phobius"/>
    </source>
</evidence>
<feature type="transmembrane region" description="Helical" evidence="8">
    <location>
        <begin position="135"/>
        <end position="157"/>
    </location>
</feature>
<dbReference type="PANTHER" id="PTHR32468:SF0">
    <property type="entry name" value="K(+)_H(+) ANTIPORTER 1"/>
    <property type="match status" value="1"/>
</dbReference>
<accession>A0ABR5IR96</accession>
<evidence type="ECO:0000256" key="4">
    <source>
        <dbReference type="ARBA" id="ARBA00022989"/>
    </source>
</evidence>
<feature type="transmembrane region" description="Helical" evidence="8">
    <location>
        <begin position="70"/>
        <end position="90"/>
    </location>
</feature>